<feature type="region of interest" description="Disordered" evidence="2">
    <location>
        <begin position="639"/>
        <end position="847"/>
    </location>
</feature>
<dbReference type="PANTHER" id="PTHR28660">
    <property type="entry name" value="COILED-COIL DOMAIN-CONTAINING PROTEIN 73"/>
    <property type="match status" value="1"/>
</dbReference>
<dbReference type="PANTHER" id="PTHR28660:SF1">
    <property type="entry name" value="COILED-COIL DOMAIN-CONTAINING PROTEIN 73"/>
    <property type="match status" value="1"/>
</dbReference>
<sequence length="901" mass="96855">MLVSQEQKVELQTQSKDSYLKQLGEVEQRFGTVSRQTTVLKQAHDRLQENVEEAIKLNKKLTAVNKSQESKINTFTQDVERLNSELIKAKVSSAYHSGEESSSLRERERQIQPFQQRLQTEIEMNKKLQHEIDVAHLEKQEVMKSLQHIQQLLHTQSQALSQSQEELLSQREEYQALKRQHELVREEAEGKEERFGRLKEECKNDNILWGKEKHVLEEQIQSQQEELGSVKEAYDHLHEKHKQLSCARLQAENIHGLEYGLMRSTDVTSVLADGQQPEDTHTKSVSSAEEQIDPVSASQSCTQGNDTTNSEPVPDKIIEPTEAQEMAADNSPFRPNSDFHVDTQPAQADTPPSHPNVEGPRQSCPPDQSGLGPAASPVAPVLPKSERGAAKDGPEDPVTSALTNPNRNPAPGICGSNQACTSFDVGELSSADKSSSSSSSSISSMVHCSGGLSVPETSSVYDVGNDPGAGGIGEVGVQQTLCTPEARRPQSPDKDSDSQAVAPAQGPVCTEPQPQTPGAQATPQSASTFQRAGESDTVASACKADQASQLGSDGPAEVAAHTQLSNTADVPQGPDPPTSQSQSQHPAESSSSQYVDQPQNYLCHLGLQISDGLSICVPETHVLHTQNVECSPATVERAEAVQGVDPEKHTPTVTADAKRSYVSANMGSPELFPPTSSAAEADPPQVTRPSEEPCSSDGKPDQGNIPAGASVTPQTSSANPARRGDERSPSQASGPSSAPGTKTQRSSFVWGAPAKSPQPMSSHGAEGSPGVTQGSPVCTMSVAAPGSAGSERRSSTPQRFQEISSAFSASIFQRDRLNKRDSAANGRSSGGSDGTGVHPGHKRDQQGDWNAIRQSFSEMAAGRVSLRPQAKVTSQQYTALAHAYQFDFQFPEDVRLLCYNF</sequence>
<dbReference type="KEGG" id="char:105910349"/>
<protein>
    <submittedName>
        <fullName evidence="4">Hyphal wall protein 1</fullName>
    </submittedName>
</protein>
<dbReference type="Pfam" id="PF15818">
    <property type="entry name" value="CCDC73"/>
    <property type="match status" value="1"/>
</dbReference>
<dbReference type="AlphaFoldDB" id="A0A8M1KLR0"/>
<evidence type="ECO:0000313" key="3">
    <source>
        <dbReference type="Proteomes" id="UP000515152"/>
    </source>
</evidence>
<proteinExistence type="predicted"/>
<reference evidence="4" key="1">
    <citation type="submission" date="2025-08" db="UniProtKB">
        <authorList>
            <consortium name="RefSeq"/>
        </authorList>
    </citation>
    <scope>IDENTIFICATION</scope>
</reference>
<feature type="compositionally biased region" description="Polar residues" evidence="2">
    <location>
        <begin position="296"/>
        <end position="311"/>
    </location>
</feature>
<feature type="compositionally biased region" description="Low complexity" evidence="2">
    <location>
        <begin position="579"/>
        <end position="593"/>
    </location>
</feature>
<keyword evidence="3" id="KW-1185">Reference proteome</keyword>
<evidence type="ECO:0000256" key="2">
    <source>
        <dbReference type="SAM" id="MobiDB-lite"/>
    </source>
</evidence>
<feature type="coiled-coil region" evidence="1">
    <location>
        <begin position="40"/>
        <end position="85"/>
    </location>
</feature>
<feature type="coiled-coil region" evidence="1">
    <location>
        <begin position="160"/>
        <end position="240"/>
    </location>
</feature>
<keyword evidence="1" id="KW-0175">Coiled coil</keyword>
<feature type="compositionally biased region" description="Polar residues" evidence="2">
    <location>
        <begin position="795"/>
        <end position="811"/>
    </location>
</feature>
<dbReference type="InterPro" id="IPR031650">
    <property type="entry name" value="CCDC73"/>
</dbReference>
<feature type="compositionally biased region" description="Low complexity" evidence="2">
    <location>
        <begin position="429"/>
        <end position="444"/>
    </location>
</feature>
<feature type="compositionally biased region" description="Basic and acidic residues" evidence="2">
    <location>
        <begin position="813"/>
        <end position="822"/>
    </location>
</feature>
<feature type="compositionally biased region" description="Low complexity" evidence="2">
    <location>
        <begin position="729"/>
        <end position="740"/>
    </location>
</feature>
<gene>
    <name evidence="4" type="primary">LOC105910349</name>
</gene>
<organism evidence="3 4">
    <name type="scientific">Clupea harengus</name>
    <name type="common">Atlantic herring</name>
    <dbReference type="NCBI Taxonomy" id="7950"/>
    <lineage>
        <taxon>Eukaryota</taxon>
        <taxon>Metazoa</taxon>
        <taxon>Chordata</taxon>
        <taxon>Craniata</taxon>
        <taxon>Vertebrata</taxon>
        <taxon>Euteleostomi</taxon>
        <taxon>Actinopterygii</taxon>
        <taxon>Neopterygii</taxon>
        <taxon>Teleostei</taxon>
        <taxon>Clupei</taxon>
        <taxon>Clupeiformes</taxon>
        <taxon>Clupeoidei</taxon>
        <taxon>Clupeidae</taxon>
        <taxon>Clupea</taxon>
    </lineage>
</organism>
<evidence type="ECO:0000313" key="4">
    <source>
        <dbReference type="RefSeq" id="XP_042563318.1"/>
    </source>
</evidence>
<dbReference type="RefSeq" id="XP_042563318.1">
    <property type="nucleotide sequence ID" value="XM_042707384.1"/>
</dbReference>
<feature type="region of interest" description="Disordered" evidence="2">
    <location>
        <begin position="272"/>
        <end position="595"/>
    </location>
</feature>
<accession>A0A8M1KLR0</accession>
<dbReference type="OrthoDB" id="6145717at2759"/>
<feature type="compositionally biased region" description="Low complexity" evidence="2">
    <location>
        <begin position="512"/>
        <end position="524"/>
    </location>
</feature>
<dbReference type="Proteomes" id="UP000515152">
    <property type="component" value="Chromosome 3"/>
</dbReference>
<dbReference type="GeneID" id="105910349"/>
<feature type="compositionally biased region" description="Basic and acidic residues" evidence="2">
    <location>
        <begin position="384"/>
        <end position="394"/>
    </location>
</feature>
<feature type="compositionally biased region" description="Basic and acidic residues" evidence="2">
    <location>
        <begin position="485"/>
        <end position="497"/>
    </location>
</feature>
<name>A0A8M1KLR0_CLUHA</name>
<evidence type="ECO:0000256" key="1">
    <source>
        <dbReference type="SAM" id="Coils"/>
    </source>
</evidence>